<evidence type="ECO:0000256" key="1">
    <source>
        <dbReference type="ARBA" id="ARBA00022729"/>
    </source>
</evidence>
<evidence type="ECO:0000256" key="2">
    <source>
        <dbReference type="ARBA" id="ARBA00022764"/>
    </source>
</evidence>
<dbReference type="CDD" id="cd13589">
    <property type="entry name" value="PBP2_polyamine_RpCGA009"/>
    <property type="match status" value="1"/>
</dbReference>
<keyword evidence="4" id="KW-1185">Reference proteome</keyword>
<dbReference type="Proteomes" id="UP000555546">
    <property type="component" value="Unassembled WGS sequence"/>
</dbReference>
<dbReference type="AlphaFoldDB" id="A0A7W9B0D4"/>
<gene>
    <name evidence="3" type="ORF">FHS76_003855</name>
</gene>
<accession>A0A7W9B0D4</accession>
<sequence>MTCAYAQAQDAKTIVRASAGGSFGEALRKVCDDPFTKETGIVIQPANTDDSTPQIRAQMLTGNVIWDISNTSAETLPVAAQSGWLEKIDWDLIDPEHKLPDIARQPYGVGINSYSETVVVRTDKQPEGKQMSSWADFWDTKTFPGPRSLHDTPIKNLEFALLADGVPADQIYKQLATKEGVDRALNKLSEIRPNITIWWTSGQQPLQLLASGEVYYATAWNGRVAPLQREGVPVKIVWNGGAIVPGYHSILKGSKHVEEAHKWLKYCWNDAARGAELTKLLPYPGFAPGLIEQLPEDLKKELPTYPDNLKVQFVFDGQFWADHRAEIQRAWDRWRLAGK</sequence>
<dbReference type="Pfam" id="PF13416">
    <property type="entry name" value="SBP_bac_8"/>
    <property type="match status" value="1"/>
</dbReference>
<keyword evidence="2" id="KW-0574">Periplasm</keyword>
<reference evidence="3 4" key="1">
    <citation type="submission" date="2020-08" db="EMBL/GenBank/DDBJ databases">
        <title>Genomic Encyclopedia of Type Strains, Phase IV (KMG-IV): sequencing the most valuable type-strain genomes for metagenomic binning, comparative biology and taxonomic classification.</title>
        <authorList>
            <person name="Goeker M."/>
        </authorList>
    </citation>
    <scope>NUCLEOTIDE SEQUENCE [LARGE SCALE GENOMIC DNA]</scope>
    <source>
        <strain evidence="3 4">DSM 26944</strain>
    </source>
</reference>
<dbReference type="RefSeq" id="WP_183656564.1">
    <property type="nucleotide sequence ID" value="NZ_JACIJG010000020.1"/>
</dbReference>
<proteinExistence type="predicted"/>
<keyword evidence="1" id="KW-0732">Signal</keyword>
<dbReference type="PANTHER" id="PTHR30222:SF2">
    <property type="entry name" value="ABC TRANSPORTER SUBSTRATE-BINDING PROTEIN"/>
    <property type="match status" value="1"/>
</dbReference>
<dbReference type="InterPro" id="IPR006059">
    <property type="entry name" value="SBP"/>
</dbReference>
<dbReference type="EMBL" id="JACIJG010000020">
    <property type="protein sequence ID" value="MBB5703940.1"/>
    <property type="molecule type" value="Genomic_DNA"/>
</dbReference>
<comment type="caution">
    <text evidence="3">The sequence shown here is derived from an EMBL/GenBank/DDBJ whole genome shotgun (WGS) entry which is preliminary data.</text>
</comment>
<protein>
    <submittedName>
        <fullName evidence="3">Putative spermidine/putrescine transport system substrate-binding protein</fullName>
    </submittedName>
</protein>
<organism evidence="3 4">
    <name type="scientific">Brucella daejeonensis</name>
    <dbReference type="NCBI Taxonomy" id="659015"/>
    <lineage>
        <taxon>Bacteria</taxon>
        <taxon>Pseudomonadati</taxon>
        <taxon>Pseudomonadota</taxon>
        <taxon>Alphaproteobacteria</taxon>
        <taxon>Hyphomicrobiales</taxon>
        <taxon>Brucellaceae</taxon>
        <taxon>Brucella/Ochrobactrum group</taxon>
        <taxon>Brucella</taxon>
    </lineage>
</organism>
<evidence type="ECO:0000313" key="4">
    <source>
        <dbReference type="Proteomes" id="UP000555546"/>
    </source>
</evidence>
<evidence type="ECO:0000313" key="3">
    <source>
        <dbReference type="EMBL" id="MBB5703940.1"/>
    </source>
</evidence>
<dbReference type="SUPFAM" id="SSF53850">
    <property type="entry name" value="Periplasmic binding protein-like II"/>
    <property type="match status" value="1"/>
</dbReference>
<dbReference type="Gene3D" id="3.40.190.10">
    <property type="entry name" value="Periplasmic binding protein-like II"/>
    <property type="match status" value="2"/>
</dbReference>
<dbReference type="PANTHER" id="PTHR30222">
    <property type="entry name" value="SPERMIDINE/PUTRESCINE-BINDING PERIPLASMIC PROTEIN"/>
    <property type="match status" value="1"/>
</dbReference>
<name>A0A7W9B0D4_9HYPH</name>